<feature type="domain" description="LysM" evidence="9">
    <location>
        <begin position="71"/>
        <end position="119"/>
    </location>
</feature>
<evidence type="ECO:0000256" key="6">
    <source>
        <dbReference type="ARBA" id="ARBA00074571"/>
    </source>
</evidence>
<dbReference type="InterPro" id="IPR024519">
    <property type="entry name" value="IAT_beta"/>
</dbReference>
<comment type="subcellular location">
    <subcellularLocation>
        <location evidence="1">Cell outer membrane</location>
    </subcellularLocation>
</comment>
<dbReference type="PROSITE" id="PS51127">
    <property type="entry name" value="BIG1"/>
    <property type="match status" value="6"/>
</dbReference>
<reference evidence="10 11" key="1">
    <citation type="submission" date="2018-06" db="EMBL/GenBank/DDBJ databases">
        <authorList>
            <consortium name="Pathogen Informatics"/>
            <person name="Doyle S."/>
        </authorList>
    </citation>
    <scope>NUCLEOTIDE SEQUENCE [LARGE SCALE GENOMIC DNA]</scope>
    <source>
        <strain evidence="10 11">NCTC8580</strain>
    </source>
</reference>
<evidence type="ECO:0000256" key="5">
    <source>
        <dbReference type="ARBA" id="ARBA00057597"/>
    </source>
</evidence>
<dbReference type="InterPro" id="IPR003344">
    <property type="entry name" value="Big_1_dom"/>
</dbReference>
<dbReference type="InterPro" id="IPR003535">
    <property type="entry name" value="Intimin/invasin_bac"/>
</dbReference>
<evidence type="ECO:0000313" key="11">
    <source>
        <dbReference type="Proteomes" id="UP000255087"/>
    </source>
</evidence>
<dbReference type="PRINTS" id="PR01369">
    <property type="entry name" value="INTIMIN"/>
</dbReference>
<dbReference type="InterPro" id="IPR018392">
    <property type="entry name" value="LysM"/>
</dbReference>
<evidence type="ECO:0000256" key="4">
    <source>
        <dbReference type="ARBA" id="ARBA00023237"/>
    </source>
</evidence>
<dbReference type="Pfam" id="PF09134">
    <property type="entry name" value="Invasin_D3"/>
    <property type="match status" value="7"/>
</dbReference>
<evidence type="ECO:0000259" key="8">
    <source>
        <dbReference type="PROSITE" id="PS51127"/>
    </source>
</evidence>
<protein>
    <recommendedName>
        <fullName evidence="6">Invasin</fullName>
    </recommendedName>
</protein>
<keyword evidence="4" id="KW-0998">Cell outer membrane</keyword>
<evidence type="ECO:0000256" key="3">
    <source>
        <dbReference type="ARBA" id="ARBA00023136"/>
    </source>
</evidence>
<gene>
    <name evidence="10" type="ORF">NCTC8580_02364</name>
</gene>
<feature type="domain" description="Big-1" evidence="8">
    <location>
        <begin position="824"/>
        <end position="915"/>
    </location>
</feature>
<feature type="domain" description="Big-1" evidence="8">
    <location>
        <begin position="530"/>
        <end position="621"/>
    </location>
</feature>
<sequence length="1352" mass="142522">MHIYLWKEITKLMIKFHEKKTIYKKNSFMGKSKSHKVIAWVVIIFQLFFPIVVVYTPTVIASVSPTQSVTEPYILSYGETTASIAKEHQISINKLQEINRFRIFKVPFDSLVEGDEIDIPKVVPLSSMLNESIQPTEIERKLAYGAMATGELFSRQDSSHSAGQKVKSVIVNEANQSIQEWLGQFGTARVQLNIDDDFSLDNSALDFLIPLYDGESSMLFTQLGARNKDSRNTINIGTGVRIYTNKWMYGVNTFFDNDVTGHNKRVGIGAEAWTDYLKFSTNGYFGTTNWHQSRDFEHYNERPADGYDIRAEAYIPSYAQFGGKLMYEKYKGDDVALFGKDNRQRDPYAITAGVNYTPIPLVTLGIDHRVGKSSYNDTRFNLQFNYHLGESWAKQISPSAVTAARTLAGSRYDLVERNNNIVLDYQKRTLIHLTLPEQLVGVANDTAILTAQVVAHHGVDRIDWDAGSLVAAGGRIDSLSSHVIQVTYPPHQLTRNTYTLYAVAHDTRGNASNQATTLIKVNAPDLSTTNSTLIATPDSIVANGSDTSIVTLTLRDGSNSPVTGQSVAFTSTLGDMGTVTEGSDGVYTATLTAGTVAGIASITARVGGTSFSVTPATVSLSWDLSITNSTLIASPDSIVANGSDTSIVTLTLRDGSNSPVTGQSVAFTSTLGDMGTVTEGSDGVYTATLTAGTVAGIASITARVGGTSFSVTPATVSLSWDLSITNSTLIASPDSIVANGSDTSIVTLTLRDGSNSPVTGQSVAFTSTLGDMGTVTEGSDGVYTATLTAGTVAGIASVTARVGGTSFSVTPATVSLSWDLSITNSTLIASPDSIVANGSDTSIVTLTLRDGSNSPVTGQSVAFTSTLGDMGTVTEGSDGVYTATLTAGTVAGIASITARVGGTSFSVTPATVSLSWDLSITNSTLIASPDSIVANGSDTSTLLLTLVDSNHGPVTGQNVTFSTTMGDIGVTTSPSDGIYIATLTAGTVVGTALINVIVDGIPFGVTPVTVLMNGDSGDLSNTNSTLLATPSSIVANGSDTSTVTLALRDGNNSPVIGQSVTFTPSLGNMGTITESSNGVYTATLTAGTVAGIATITASVIGSSFSMSPTIVTLSPDVMDVMNSELTVSTDSINADDRTGAVITFLARDVSGNSISGLDISFTTDLTNSQITNMSYSDNSYTANLDGTKVGVANISVKLSGAVIEGFMETVTITPGAWNPAQVPEILSLREPGQMCTTQDSGGFTRLIMFVDGLTLYDNYDNETTGVMLYNMSRFRAVTANASEAPTINPRTRMTLPSDTLRIIFMGSEAFTTETQCITNGFIEMHGTVTATQVTDSFGTTPINRVFTIGNGS</sequence>
<dbReference type="FunFam" id="2.40.160.160:FF:000001">
    <property type="entry name" value="Intimin-like inverse autotransporter SinH"/>
    <property type="match status" value="1"/>
</dbReference>
<evidence type="ECO:0000256" key="2">
    <source>
        <dbReference type="ARBA" id="ARBA00010116"/>
    </source>
</evidence>
<feature type="transmembrane region" description="Helical" evidence="7">
    <location>
        <begin position="37"/>
        <end position="56"/>
    </location>
</feature>
<keyword evidence="7" id="KW-1133">Transmembrane helix</keyword>
<name>A0A380Q9A8_YERPU</name>
<dbReference type="Gene3D" id="2.40.160.160">
    <property type="entry name" value="Inverse autotransporter, beta-domain"/>
    <property type="match status" value="1"/>
</dbReference>
<dbReference type="Proteomes" id="UP000255087">
    <property type="component" value="Unassembled WGS sequence"/>
</dbReference>
<dbReference type="InterPro" id="IPR015217">
    <property type="entry name" value="Invasin_dom_3"/>
</dbReference>
<comment type="similarity">
    <text evidence="2">Belongs to the intimin/invasin family.</text>
</comment>
<keyword evidence="3 7" id="KW-0472">Membrane</keyword>
<dbReference type="SMART" id="SM00634">
    <property type="entry name" value="BID_1"/>
    <property type="match status" value="7"/>
</dbReference>
<feature type="domain" description="Big-1" evidence="8">
    <location>
        <begin position="726"/>
        <end position="817"/>
    </location>
</feature>
<dbReference type="SUPFAM" id="SSF49373">
    <property type="entry name" value="Invasin/intimin cell-adhesion fragments"/>
    <property type="match status" value="7"/>
</dbReference>
<dbReference type="PANTHER" id="PTHR39576:SF2">
    <property type="entry name" value="ATTACHING AND EFFACING PROTEIN HOMOLOG-RELATED"/>
    <property type="match status" value="1"/>
</dbReference>
<dbReference type="InterPro" id="IPR038177">
    <property type="entry name" value="IAT_beta_sf"/>
</dbReference>
<dbReference type="PANTHER" id="PTHR39576">
    <property type="entry name" value="ATTACHING AND EFFACING PROTEIN HOMOLOG-RELATED-RELATED"/>
    <property type="match status" value="1"/>
</dbReference>
<dbReference type="InterPro" id="IPR013783">
    <property type="entry name" value="Ig-like_fold"/>
</dbReference>
<evidence type="ECO:0000313" key="10">
    <source>
        <dbReference type="EMBL" id="SUP82959.1"/>
    </source>
</evidence>
<evidence type="ECO:0000256" key="1">
    <source>
        <dbReference type="ARBA" id="ARBA00004442"/>
    </source>
</evidence>
<comment type="function">
    <text evidence="5">Invasin is a protein that allows enteric bacteria to penetrate cultured mammalian cells. The entry of invasin in the cell is mediated by binding several beta-1 chain integrins.</text>
</comment>
<dbReference type="PROSITE" id="PS51782">
    <property type="entry name" value="LYSM"/>
    <property type="match status" value="1"/>
</dbReference>
<feature type="domain" description="Big-1" evidence="8">
    <location>
        <begin position="628"/>
        <end position="719"/>
    </location>
</feature>
<proteinExistence type="inferred from homology"/>
<dbReference type="Pfam" id="PF11924">
    <property type="entry name" value="IAT_beta"/>
    <property type="match status" value="1"/>
</dbReference>
<dbReference type="GO" id="GO:0009279">
    <property type="term" value="C:cell outer membrane"/>
    <property type="evidence" value="ECO:0007669"/>
    <property type="project" value="UniProtKB-SubCell"/>
</dbReference>
<evidence type="ECO:0000259" key="9">
    <source>
        <dbReference type="PROSITE" id="PS51782"/>
    </source>
</evidence>
<feature type="domain" description="Big-1" evidence="8">
    <location>
        <begin position="1023"/>
        <end position="1114"/>
    </location>
</feature>
<dbReference type="Gene3D" id="2.60.40.10">
    <property type="entry name" value="Immunoglobulins"/>
    <property type="match status" value="7"/>
</dbReference>
<dbReference type="GO" id="GO:0007155">
    <property type="term" value="P:cell adhesion"/>
    <property type="evidence" value="ECO:0007669"/>
    <property type="project" value="InterPro"/>
</dbReference>
<feature type="domain" description="Big-1" evidence="8">
    <location>
        <begin position="922"/>
        <end position="1008"/>
    </location>
</feature>
<keyword evidence="7" id="KW-0812">Transmembrane</keyword>
<evidence type="ECO:0000256" key="7">
    <source>
        <dbReference type="SAM" id="Phobius"/>
    </source>
</evidence>
<dbReference type="InterPro" id="IPR051715">
    <property type="entry name" value="Intimin-Invasin_domain"/>
</dbReference>
<organism evidence="10 11">
    <name type="scientific">Yersinia pseudotuberculosis</name>
    <dbReference type="NCBI Taxonomy" id="633"/>
    <lineage>
        <taxon>Bacteria</taxon>
        <taxon>Pseudomonadati</taxon>
        <taxon>Pseudomonadota</taxon>
        <taxon>Gammaproteobacteria</taxon>
        <taxon>Enterobacterales</taxon>
        <taxon>Yersiniaceae</taxon>
        <taxon>Yersinia</taxon>
    </lineage>
</organism>
<dbReference type="InterPro" id="IPR008964">
    <property type="entry name" value="Invasin/intimin_cell_adhesion"/>
</dbReference>
<dbReference type="EMBL" id="UHJC01000001">
    <property type="protein sequence ID" value="SUP82959.1"/>
    <property type="molecule type" value="Genomic_DNA"/>
</dbReference>
<accession>A0A380Q9A8</accession>